<dbReference type="eggNOG" id="ENOG502RVH9">
    <property type="taxonomic scope" value="Eukaryota"/>
</dbReference>
<dbReference type="EnsemblMetazoa" id="Aqu2.1.11653_001">
    <property type="protein sequence ID" value="Aqu2.1.11653_001"/>
    <property type="gene ID" value="Aqu2.1.11653"/>
</dbReference>
<keyword evidence="2" id="KW-0472">Membrane</keyword>
<feature type="domain" description="Fibronectin type-III" evidence="3">
    <location>
        <begin position="112"/>
        <end position="188"/>
    </location>
</feature>
<dbReference type="InterPro" id="IPR036116">
    <property type="entry name" value="FN3_sf"/>
</dbReference>
<evidence type="ECO:0000256" key="2">
    <source>
        <dbReference type="SAM" id="Phobius"/>
    </source>
</evidence>
<feature type="transmembrane region" description="Helical" evidence="2">
    <location>
        <begin position="585"/>
        <end position="613"/>
    </location>
</feature>
<keyword evidence="2" id="KW-1133">Transmembrane helix</keyword>
<dbReference type="SMART" id="SM00060">
    <property type="entry name" value="FN3"/>
    <property type="match status" value="2"/>
</dbReference>
<feature type="region of interest" description="Disordered" evidence="1">
    <location>
        <begin position="490"/>
        <end position="517"/>
    </location>
</feature>
<feature type="compositionally biased region" description="Polar residues" evidence="1">
    <location>
        <begin position="649"/>
        <end position="661"/>
    </location>
</feature>
<proteinExistence type="predicted"/>
<dbReference type="InterPro" id="IPR013783">
    <property type="entry name" value="Ig-like_fold"/>
</dbReference>
<evidence type="ECO:0000259" key="3">
    <source>
        <dbReference type="SMART" id="SM00060"/>
    </source>
</evidence>
<feature type="compositionally biased region" description="Low complexity" evidence="1">
    <location>
        <begin position="636"/>
        <end position="648"/>
    </location>
</feature>
<dbReference type="InterPro" id="IPR003961">
    <property type="entry name" value="FN3_dom"/>
</dbReference>
<feature type="domain" description="Fibronectin type-III" evidence="3">
    <location>
        <begin position="746"/>
        <end position="822"/>
    </location>
</feature>
<organism evidence="4">
    <name type="scientific">Amphimedon queenslandica</name>
    <name type="common">Sponge</name>
    <dbReference type="NCBI Taxonomy" id="400682"/>
    <lineage>
        <taxon>Eukaryota</taxon>
        <taxon>Metazoa</taxon>
        <taxon>Porifera</taxon>
        <taxon>Demospongiae</taxon>
        <taxon>Heteroscleromorpha</taxon>
        <taxon>Haplosclerida</taxon>
        <taxon>Niphatidae</taxon>
        <taxon>Amphimedon</taxon>
    </lineage>
</organism>
<evidence type="ECO:0000313" key="4">
    <source>
        <dbReference type="EnsemblMetazoa" id="Aqu2.1.11653_001"/>
    </source>
</evidence>
<dbReference type="Gene3D" id="2.60.40.10">
    <property type="entry name" value="Immunoglobulins"/>
    <property type="match status" value="2"/>
</dbReference>
<dbReference type="AlphaFoldDB" id="A0A1X7TAR4"/>
<name>A0A1X7TAR4_AMPQE</name>
<sequence>MVGSLNMMAFVAAVMIFFQICFSGASIFTIVSVTQYVYVNDTVTFECATNVTHYHPSFVTNPSVNSSVSLGSAGMASLSLTATSELNGTEVTCHAPNGTTTEPAYLYVQGPPDSVSSLTGYQLDSCCMFISWYPPFTLPGLTVQYIISVGTDQQYLNDSITNYTYCPMSPTNKQYLFNITTTNKAGNGSTSNITVGFESTIDVELYVTDKERGNVNWTFHFIVSVHQFCTNVPPLMNITLKGCTKDNCYSTTNVSISNSSYNNISLVVQFPSNKTLNTNATFYYQNGVTVQSNTITISTHDLNLTLINVTSKSVCVQFQFVNGSTLYIDYIHIIDSQGQFHWDDHKPFNDSLNFIKCFDGIPAGNNLTLHACEFETFYENCISNPPAVITGINITSDFTSSVLMSSVHSSSVSLTSTVLTTPSMMSVPSTLSVSAASSNLTTVTVTTASSSYTTLSTTSSSTSSTSSVLTTSTILTTSLITSPVSTTTLVPTTSSTTSTVQPFTTTTSSSITSSTTDTPMISSSTFIATSKFNGTSTASSPLSSSITSQSSSFITSSSAPTPSLAAPSLAAPSLAAPSSVSSSSIIVLASGISIALLIIIIVVIVIVVVAATVRFKKRRGRMEVINDVTLLKRNENNNQSSQEQELSSVNPQNENVHQPVPQSELSMKECAAYGVVEGTRFPQYETVDLPAPQSEGDYELPVKECAAYGVVESAGFPQYETVTLTVPQSELSMEECAAYGVVEGPPDTVSSLTGYQLDSCCMFISWYPPFTLPGLTVQYIISVGTDQQYLNDSITNYTYCPMNPTNKQYLFNITTTNKAGDGSTSNITVGFESTNVELYVTDKERGNVNWTFHFIVFVHQFCTNVPPLMNITLKGCTKDNCYSTTNVFISNSSYSNISLVVQFPSNKTLNTNATLYYQNGVTVQSNTITISTHDLNLTLINVSSNSVCIQFQFVDGSTLYIDYIHIIDSQGWFHWDDLKPFNDSLNFIKCFDGIPAGNNLTLHACEFESFFENYKPNCPAVITGINITNDSTSSVLMSSVHSSVPTTSGVSATSSVSRFPWASISSSIDASSSFLISLSFVSSSSMATDCTICSTVTATRDDCFNSCTNSPVLNTILGSQEQELSSVDPQYENLHLPVPHSELSMKECAAYGVVEGSTTKL</sequence>
<keyword evidence="2" id="KW-0812">Transmembrane</keyword>
<evidence type="ECO:0000256" key="1">
    <source>
        <dbReference type="SAM" id="MobiDB-lite"/>
    </source>
</evidence>
<accession>A0A1X7TAR4</accession>
<feature type="region of interest" description="Disordered" evidence="1">
    <location>
        <begin position="635"/>
        <end position="661"/>
    </location>
</feature>
<dbReference type="InParanoid" id="A0A1X7TAR4"/>
<protein>
    <recommendedName>
        <fullName evidence="3">Fibronectin type-III domain-containing protein</fullName>
    </recommendedName>
</protein>
<reference evidence="4" key="1">
    <citation type="submission" date="2017-05" db="UniProtKB">
        <authorList>
            <consortium name="EnsemblMetazoa"/>
        </authorList>
    </citation>
    <scope>IDENTIFICATION</scope>
</reference>
<dbReference type="SUPFAM" id="SSF49265">
    <property type="entry name" value="Fibronectin type III"/>
    <property type="match status" value="2"/>
</dbReference>